<dbReference type="SMART" id="SM00471">
    <property type="entry name" value="HDc"/>
    <property type="match status" value="1"/>
</dbReference>
<dbReference type="InterPro" id="IPR006674">
    <property type="entry name" value="HD_domain"/>
</dbReference>
<dbReference type="CDD" id="cd00077">
    <property type="entry name" value="HDc"/>
    <property type="match status" value="1"/>
</dbReference>
<proteinExistence type="predicted"/>
<dbReference type="EMBL" id="MFGC01000009">
    <property type="protein sequence ID" value="OGF28557.1"/>
    <property type="molecule type" value="Genomic_DNA"/>
</dbReference>
<evidence type="ECO:0000313" key="3">
    <source>
        <dbReference type="Proteomes" id="UP000178925"/>
    </source>
</evidence>
<dbReference type="PROSITE" id="PS51831">
    <property type="entry name" value="HD"/>
    <property type="match status" value="1"/>
</dbReference>
<dbReference type="Pfam" id="PF01966">
    <property type="entry name" value="HD"/>
    <property type="match status" value="1"/>
</dbReference>
<dbReference type="InterPro" id="IPR003607">
    <property type="entry name" value="HD/PDEase_dom"/>
</dbReference>
<comment type="caution">
    <text evidence="2">The sequence shown here is derived from an EMBL/GenBank/DDBJ whole genome shotgun (WGS) entry which is preliminary data.</text>
</comment>
<gene>
    <name evidence="2" type="ORF">A2242_02660</name>
</gene>
<organism evidence="2 3">
    <name type="scientific">Candidatus Falkowbacteria bacterium RIFOXYA2_FULL_47_9</name>
    <dbReference type="NCBI Taxonomy" id="1797995"/>
    <lineage>
        <taxon>Bacteria</taxon>
        <taxon>Candidatus Falkowiibacteriota</taxon>
    </lineage>
</organism>
<dbReference type="AlphaFoldDB" id="A0A1F5SPC3"/>
<protein>
    <recommendedName>
        <fullName evidence="1">HD domain-containing protein</fullName>
    </recommendedName>
</protein>
<dbReference type="GO" id="GO:0006203">
    <property type="term" value="P:dGTP catabolic process"/>
    <property type="evidence" value="ECO:0007669"/>
    <property type="project" value="TreeGrafter"/>
</dbReference>
<dbReference type="PANTHER" id="PTHR11373">
    <property type="entry name" value="DEOXYNUCLEOSIDE TRIPHOSPHATE TRIPHOSPHOHYDROLASE"/>
    <property type="match status" value="1"/>
</dbReference>
<dbReference type="GO" id="GO:0008832">
    <property type="term" value="F:dGTPase activity"/>
    <property type="evidence" value="ECO:0007669"/>
    <property type="project" value="TreeGrafter"/>
</dbReference>
<evidence type="ECO:0000313" key="2">
    <source>
        <dbReference type="EMBL" id="OGF28557.1"/>
    </source>
</evidence>
<reference evidence="2 3" key="1">
    <citation type="journal article" date="2016" name="Nat. Commun.">
        <title>Thousands of microbial genomes shed light on interconnected biogeochemical processes in an aquifer system.</title>
        <authorList>
            <person name="Anantharaman K."/>
            <person name="Brown C.T."/>
            <person name="Hug L.A."/>
            <person name="Sharon I."/>
            <person name="Castelle C.J."/>
            <person name="Probst A.J."/>
            <person name="Thomas B.C."/>
            <person name="Singh A."/>
            <person name="Wilkins M.J."/>
            <person name="Karaoz U."/>
            <person name="Brodie E.L."/>
            <person name="Williams K.H."/>
            <person name="Hubbard S.S."/>
            <person name="Banfield J.F."/>
        </authorList>
    </citation>
    <scope>NUCLEOTIDE SEQUENCE [LARGE SCALE GENOMIC DNA]</scope>
</reference>
<dbReference type="InterPro" id="IPR050135">
    <property type="entry name" value="dGTPase-like"/>
</dbReference>
<name>A0A1F5SPC3_9BACT</name>
<dbReference type="Proteomes" id="UP000178925">
    <property type="component" value="Unassembled WGS sequence"/>
</dbReference>
<sequence length="326" mass="37528">MRYTDRIYGSVEITEPVALDIIATPEFQRLKDVDQAGYSEPHFPGSKHSRFEHSLGVYELLRRFGAPLAEQVAGLIHDVSHSAFSHTIDYIMHDGSGRYQTYQDEILADYVQHSRIAAILEKYGFPLAFIMDDANFPLKETELPDLCADRIDYSLRGLIVYGVASTAAVSHILTKLQTANGSWVFADVESARQYAQLFKELNDTYYCDTRTAHMYKTASDYIRRALDYGYIGRDDLYTTDTAVLQKIKPHHAHDLILQKLWLRMNNLTRWETGDEDGAPVYCKSRCVDPLCRHEGVLRRLSDIQSEWKCIVAETLQPRRHFLKFYD</sequence>
<accession>A0A1F5SPC3</accession>
<evidence type="ECO:0000259" key="1">
    <source>
        <dbReference type="PROSITE" id="PS51831"/>
    </source>
</evidence>
<dbReference type="STRING" id="1797995.A2242_02660"/>
<dbReference type="PANTHER" id="PTHR11373:SF4">
    <property type="entry name" value="DEOXYNUCLEOSIDE TRIPHOSPHATE TRIPHOSPHOHYDROLASE SAMHD1"/>
    <property type="match status" value="1"/>
</dbReference>
<dbReference type="Gene3D" id="1.10.3210.10">
    <property type="entry name" value="Hypothetical protein af1432"/>
    <property type="match status" value="1"/>
</dbReference>
<feature type="domain" description="HD" evidence="1">
    <location>
        <begin position="50"/>
        <end position="154"/>
    </location>
</feature>
<dbReference type="SUPFAM" id="SSF109604">
    <property type="entry name" value="HD-domain/PDEase-like"/>
    <property type="match status" value="1"/>
</dbReference>